<dbReference type="InterPro" id="IPR037523">
    <property type="entry name" value="VOC_core"/>
</dbReference>
<proteinExistence type="predicted"/>
<evidence type="ECO:0000313" key="2">
    <source>
        <dbReference type="EMBL" id="MBB5754641.1"/>
    </source>
</evidence>
<keyword evidence="2" id="KW-0223">Dioxygenase</keyword>
<keyword evidence="3" id="KW-1185">Reference proteome</keyword>
<dbReference type="PANTHER" id="PTHR21366">
    <property type="entry name" value="GLYOXALASE FAMILY PROTEIN"/>
    <property type="match status" value="1"/>
</dbReference>
<protein>
    <submittedName>
        <fullName evidence="2">Catechol 2,3-dioxygenase-like lactoylglutathione lyase family enzyme</fullName>
    </submittedName>
</protein>
<dbReference type="Pfam" id="PF00903">
    <property type="entry name" value="Glyoxalase"/>
    <property type="match status" value="1"/>
</dbReference>
<evidence type="ECO:0000259" key="1">
    <source>
        <dbReference type="PROSITE" id="PS51819"/>
    </source>
</evidence>
<feature type="domain" description="VOC" evidence="1">
    <location>
        <begin position="9"/>
        <end position="134"/>
    </location>
</feature>
<dbReference type="RefSeq" id="WP_183858079.1">
    <property type="nucleotide sequence ID" value="NZ_JACHOO010000009.1"/>
</dbReference>
<keyword evidence="2" id="KW-0456">Lyase</keyword>
<dbReference type="GO" id="GO:0016829">
    <property type="term" value="F:lyase activity"/>
    <property type="evidence" value="ECO:0007669"/>
    <property type="project" value="UniProtKB-KW"/>
</dbReference>
<gene>
    <name evidence="2" type="ORF">GGQ63_003729</name>
</gene>
<organism evidence="2 3">
    <name type="scientific">Prosthecomicrobium pneumaticum</name>
    <dbReference type="NCBI Taxonomy" id="81895"/>
    <lineage>
        <taxon>Bacteria</taxon>
        <taxon>Pseudomonadati</taxon>
        <taxon>Pseudomonadota</taxon>
        <taxon>Alphaproteobacteria</taxon>
        <taxon>Hyphomicrobiales</taxon>
        <taxon>Kaistiaceae</taxon>
        <taxon>Prosthecomicrobium</taxon>
    </lineage>
</organism>
<dbReference type="PANTHER" id="PTHR21366:SF22">
    <property type="entry name" value="VOC DOMAIN-CONTAINING PROTEIN"/>
    <property type="match status" value="1"/>
</dbReference>
<evidence type="ECO:0000313" key="3">
    <source>
        <dbReference type="Proteomes" id="UP000523821"/>
    </source>
</evidence>
<dbReference type="Proteomes" id="UP000523821">
    <property type="component" value="Unassembled WGS sequence"/>
</dbReference>
<dbReference type="PROSITE" id="PS51819">
    <property type="entry name" value="VOC"/>
    <property type="match status" value="1"/>
</dbReference>
<dbReference type="GO" id="GO:0051213">
    <property type="term" value="F:dioxygenase activity"/>
    <property type="evidence" value="ECO:0007669"/>
    <property type="project" value="UniProtKB-KW"/>
</dbReference>
<keyword evidence="2" id="KW-0560">Oxidoreductase</keyword>
<dbReference type="InterPro" id="IPR004360">
    <property type="entry name" value="Glyas_Fos-R_dOase_dom"/>
</dbReference>
<reference evidence="2 3" key="1">
    <citation type="submission" date="2020-08" db="EMBL/GenBank/DDBJ databases">
        <title>Genomic Encyclopedia of Type Strains, Phase IV (KMG-IV): sequencing the most valuable type-strain genomes for metagenomic binning, comparative biology and taxonomic classification.</title>
        <authorList>
            <person name="Goeker M."/>
        </authorList>
    </citation>
    <scope>NUCLEOTIDE SEQUENCE [LARGE SCALE GENOMIC DNA]</scope>
    <source>
        <strain evidence="2 3">DSM 16268</strain>
    </source>
</reference>
<dbReference type="Gene3D" id="3.10.180.10">
    <property type="entry name" value="2,3-Dihydroxybiphenyl 1,2-Dioxygenase, domain 1"/>
    <property type="match status" value="1"/>
</dbReference>
<dbReference type="EMBL" id="JACHOO010000009">
    <property type="protein sequence ID" value="MBB5754641.1"/>
    <property type="molecule type" value="Genomic_DNA"/>
</dbReference>
<name>A0A7W9L3K2_9HYPH</name>
<dbReference type="InterPro" id="IPR050383">
    <property type="entry name" value="GlyoxalaseI/FosfomycinResist"/>
</dbReference>
<dbReference type="InterPro" id="IPR029068">
    <property type="entry name" value="Glyas_Bleomycin-R_OHBP_Dase"/>
</dbReference>
<accession>A0A7W9L3K2</accession>
<dbReference type="AlphaFoldDB" id="A0A7W9L3K2"/>
<sequence length="143" mass="15191">MAAAPAIDGILETALYVEDLARARAFYETVMGLAPMMADDRFVAYRAGGASVLLLFRRGGTRADVETPGGTIPAHDGSGPAHFAFAIPADALDPWRRRFAEAGVPIRSEVSWPRGGTSLYVDDPDGHVVELATPGLWPEPAVT</sequence>
<comment type="caution">
    <text evidence="2">The sequence shown here is derived from an EMBL/GenBank/DDBJ whole genome shotgun (WGS) entry which is preliminary data.</text>
</comment>
<dbReference type="SUPFAM" id="SSF54593">
    <property type="entry name" value="Glyoxalase/Bleomycin resistance protein/Dihydroxybiphenyl dioxygenase"/>
    <property type="match status" value="1"/>
</dbReference>